<evidence type="ECO:0000259" key="2">
    <source>
        <dbReference type="Pfam" id="PF13102"/>
    </source>
</evidence>
<keyword evidence="1" id="KW-0238">DNA-binding</keyword>
<dbReference type="Gene3D" id="1.10.150.130">
    <property type="match status" value="1"/>
</dbReference>
<proteinExistence type="predicted"/>
<feature type="domain" description="Phage integrase SAM-like" evidence="2">
    <location>
        <begin position="8"/>
        <end position="74"/>
    </location>
</feature>
<evidence type="ECO:0000313" key="3">
    <source>
        <dbReference type="EMBL" id="KAA6304469.1"/>
    </source>
</evidence>
<dbReference type="InterPro" id="IPR010998">
    <property type="entry name" value="Integrase_recombinase_N"/>
</dbReference>
<sequence length="76" mass="8379">LGKCLGDTLNSAFKAKIDSLVEAGAIGNSITYSCSYKHLEKYTGTKIAFDSITVDWLKKYEKAMLEEGKSYTTISM</sequence>
<feature type="non-terminal residue" evidence="3">
    <location>
        <position position="1"/>
    </location>
</feature>
<comment type="caution">
    <text evidence="3">The sequence shown here is derived from an EMBL/GenBank/DDBJ whole genome shotgun (WGS) entry which is preliminary data.</text>
</comment>
<organism evidence="3">
    <name type="scientific">termite gut metagenome</name>
    <dbReference type="NCBI Taxonomy" id="433724"/>
    <lineage>
        <taxon>unclassified sequences</taxon>
        <taxon>metagenomes</taxon>
        <taxon>organismal metagenomes</taxon>
    </lineage>
</organism>
<evidence type="ECO:0000256" key="1">
    <source>
        <dbReference type="ARBA" id="ARBA00023125"/>
    </source>
</evidence>
<reference evidence="3" key="1">
    <citation type="submission" date="2019-03" db="EMBL/GenBank/DDBJ databases">
        <title>Single cell metagenomics reveals metabolic interactions within the superorganism composed of flagellate Streblomastix strix and complex community of Bacteroidetes bacteria on its surface.</title>
        <authorList>
            <person name="Treitli S.C."/>
            <person name="Kolisko M."/>
            <person name="Husnik F."/>
            <person name="Keeling P."/>
            <person name="Hampl V."/>
        </authorList>
    </citation>
    <scope>NUCLEOTIDE SEQUENCE</scope>
    <source>
        <strain evidence="3">STM</strain>
    </source>
</reference>
<dbReference type="AlphaFoldDB" id="A0A5J4P7Z3"/>
<dbReference type="GO" id="GO:0003677">
    <property type="term" value="F:DNA binding"/>
    <property type="evidence" value="ECO:0007669"/>
    <property type="project" value="UniProtKB-KW"/>
</dbReference>
<dbReference type="InterPro" id="IPR025269">
    <property type="entry name" value="SAM-like_dom"/>
</dbReference>
<name>A0A5J4P7Z3_9ZZZZ</name>
<dbReference type="EMBL" id="SNRY01011490">
    <property type="protein sequence ID" value="KAA6304469.1"/>
    <property type="molecule type" value="Genomic_DNA"/>
</dbReference>
<accession>A0A5J4P7Z3</accession>
<protein>
    <submittedName>
        <fullName evidence="3">Tyrosine recombinase XerD</fullName>
    </submittedName>
</protein>
<dbReference type="Pfam" id="PF13102">
    <property type="entry name" value="Phage_int_SAM_5"/>
    <property type="match status" value="1"/>
</dbReference>
<gene>
    <name evidence="3" type="ORF">EZS27_043884</name>
</gene>